<dbReference type="CDD" id="cd06588">
    <property type="entry name" value="PhnB_like"/>
    <property type="match status" value="1"/>
</dbReference>
<gene>
    <name evidence="2" type="ORF">NXS11_07640</name>
</gene>
<accession>A0ABT2F2U8</accession>
<evidence type="ECO:0000259" key="1">
    <source>
        <dbReference type="Pfam" id="PF06983"/>
    </source>
</evidence>
<evidence type="ECO:0000313" key="3">
    <source>
        <dbReference type="Proteomes" id="UP001205609"/>
    </source>
</evidence>
<dbReference type="Gene3D" id="3.10.180.10">
    <property type="entry name" value="2,3-Dihydroxybiphenyl 1,2-Dioxygenase, domain 1"/>
    <property type="match status" value="1"/>
</dbReference>
<proteinExistence type="predicted"/>
<dbReference type="PANTHER" id="PTHR33990">
    <property type="entry name" value="PROTEIN YJDN-RELATED"/>
    <property type="match status" value="1"/>
</dbReference>
<dbReference type="Proteomes" id="UP001205609">
    <property type="component" value="Unassembled WGS sequence"/>
</dbReference>
<dbReference type="PANTHER" id="PTHR33990:SF5">
    <property type="entry name" value="PHNB-LIKE DOMAIN-CONTAINING PROTEIN"/>
    <property type="match status" value="1"/>
</dbReference>
<reference evidence="2 3" key="1">
    <citation type="journal article" date="2023" name="Int. J. Syst. Evol. Microbiol.">
        <title>Streptococcus sciuri sp. nov., Staphylococcus marylandisciuri sp. nov. and Staphylococcus americanisciuri sp. nov., isolated from faeces of eastern grey squirrel (Sciurus carolinensis).</title>
        <authorList>
            <person name="Volokhov D.V."/>
            <person name="Zagorodnyaya T.A."/>
            <person name="Furtak V.A."/>
            <person name="Nattanmai G."/>
            <person name="Randall L."/>
            <person name="Jose S."/>
            <person name="Gao Y."/>
            <person name="Eisenberg T."/>
            <person name="Delmonte P."/>
            <person name="Blom J."/>
            <person name="Mitchell K.K."/>
        </authorList>
    </citation>
    <scope>NUCLEOTIDE SEQUENCE [LARGE SCALE GENOMIC DNA]</scope>
    <source>
        <strain evidence="2 3">GRT3</strain>
    </source>
</reference>
<dbReference type="SUPFAM" id="SSF54593">
    <property type="entry name" value="Glyoxalase/Bleomycin resistance protein/Dihydroxybiphenyl dioxygenase"/>
    <property type="match status" value="1"/>
</dbReference>
<feature type="domain" description="PhnB-like" evidence="1">
    <location>
        <begin position="5"/>
        <end position="138"/>
    </location>
</feature>
<evidence type="ECO:0000313" key="2">
    <source>
        <dbReference type="EMBL" id="MCS4486769.1"/>
    </source>
</evidence>
<keyword evidence="3" id="KW-1185">Reference proteome</keyword>
<organism evidence="2 3">
    <name type="scientific">Staphylococcus americanisciuri</name>
    <dbReference type="NCBI Taxonomy" id="2973940"/>
    <lineage>
        <taxon>Bacteria</taxon>
        <taxon>Bacillati</taxon>
        <taxon>Bacillota</taxon>
        <taxon>Bacilli</taxon>
        <taxon>Bacillales</taxon>
        <taxon>Staphylococcaceae</taxon>
        <taxon>Staphylococcus</taxon>
    </lineage>
</organism>
<dbReference type="Pfam" id="PF06983">
    <property type="entry name" value="3-dmu-9_3-mt"/>
    <property type="match status" value="1"/>
</dbReference>
<sequence>MTNLYPYLAFENTKEALTYYEDVFGATDVIRLPVTKEQASQFGLDETQAESATMHAVFVIGGTQLYAADSFGKTGQLNGAISLMLDYDITNEADAKEIQALYDRVKDHESINIELPFEEQFWGGKMGVFTDKYGVRWMLHGTDYEKMAQQHQ</sequence>
<comment type="caution">
    <text evidence="2">The sequence shown here is derived from an EMBL/GenBank/DDBJ whole genome shotgun (WGS) entry which is preliminary data.</text>
</comment>
<dbReference type="RefSeq" id="WP_259200303.1">
    <property type="nucleotide sequence ID" value="NZ_JANUXY010000006.1"/>
</dbReference>
<name>A0ABT2F2U8_9STAP</name>
<protein>
    <submittedName>
        <fullName evidence="2">VOC family protein</fullName>
    </submittedName>
</protein>
<dbReference type="InterPro" id="IPR029068">
    <property type="entry name" value="Glyas_Bleomycin-R_OHBP_Dase"/>
</dbReference>
<dbReference type="InterPro" id="IPR028973">
    <property type="entry name" value="PhnB-like"/>
</dbReference>
<dbReference type="EMBL" id="JANUXY010000006">
    <property type="protein sequence ID" value="MCS4486769.1"/>
    <property type="molecule type" value="Genomic_DNA"/>
</dbReference>